<protein>
    <submittedName>
        <fullName evidence="2">Uncharacterized protein</fullName>
    </submittedName>
</protein>
<sequence length="947" mass="102437">MSRRSGTLPTGQGGAPSNVPQFLSIPTNISTDSTDSQSSIRTQVPGNFHQPAGRGEHEQQYYGQIANGALPFATPDLTSTSTFSSVTPVQALRGLNPNSMPFAPPGGELGGSQFGVGSPSMGFATPRLTGYPPINNGYATQLKSAGYDNSNGGYGMPQQNMMTDYGVSTNNGNGAYGGRGSMGGYQQQNAQNMGGYPAPNAYGQGMVAGQYPAPNHYGQNQNVGPPPPAYNNSPITNSYGQYGQGAAMGGYGYQGPSQGQGGNGYGNTGHYAVAGPNQPYQNNQYGPGNGNGYQPQGQQWGGNYQAQSQFAVEAPYINPANANRGKSIYSNLKPITPGAPCNPSNLPTAPVVNYNQGRHPGHELYGVQNSGSVQAPSRVNSTSPAQSKSSNANSSVEQSSSNHYIPGGEQTAGLSSPTPLSRLPQEFSSEPRNSRTPTLRSRPGQNVVPSTDPTVKQGLVNWLENVQPTPPPKMLSLDTSKSNLSGGDILAQVQKAGTMPSMHGGVRHEADPFTVARTPMKPATNFFGPTPHHLDPFVGGGMLPKPTTSPELRRLTANGKPSISEALESGNLPFVEYCRQSREDTWGVIKIKNIPYSVNRPEVLAFLGRNARIINEQDFEPVHIVMERVTSKTLDCYVEFINFTEAVNAVNRFETNRTGGRGGRLGQRHVEVELSSQEQLMHDLFPKAKNVAWAGSRPLIKPRDLNDRFNSGFQGFLSKEELVMLVKHVEAPQRSPFSKDCPQRPFECLISTLLKYPWYMVEHITIEDRNELHKVTLHLIDLLMERIDSEHEDINLTPMLLKRVWRAALKCPGFSPPMKDDIVWKCGIDEQMALEMGVPAYASFWKDLWTIGPKPGAPTDIILYYAAIIRETIGPKTELTLAQKAAKGYQSEQAALFGELVKLVDVPKDEKVFRTLSMSQVATAEWAAIEQALRRALTPALTAGPNA</sequence>
<dbReference type="Gene3D" id="3.30.70.330">
    <property type="match status" value="1"/>
</dbReference>
<evidence type="ECO:0000256" key="1">
    <source>
        <dbReference type="SAM" id="MobiDB-lite"/>
    </source>
</evidence>
<feature type="region of interest" description="Disordered" evidence="1">
    <location>
        <begin position="212"/>
        <end position="237"/>
    </location>
</feature>
<feature type="compositionally biased region" description="Polar residues" evidence="1">
    <location>
        <begin position="426"/>
        <end position="453"/>
    </location>
</feature>
<name>A0A1E1KYL4_9HELO</name>
<proteinExistence type="predicted"/>
<accession>A0A1E1KYL4</accession>
<dbReference type="InterPro" id="IPR035979">
    <property type="entry name" value="RBD_domain_sf"/>
</dbReference>
<evidence type="ECO:0000313" key="2">
    <source>
        <dbReference type="EMBL" id="CZT03358.1"/>
    </source>
</evidence>
<feature type="region of interest" description="Disordered" evidence="1">
    <location>
        <begin position="350"/>
        <end position="453"/>
    </location>
</feature>
<organism evidence="2 3">
    <name type="scientific">Rhynchosporium agropyri</name>
    <dbReference type="NCBI Taxonomy" id="914238"/>
    <lineage>
        <taxon>Eukaryota</taxon>
        <taxon>Fungi</taxon>
        <taxon>Dikarya</taxon>
        <taxon>Ascomycota</taxon>
        <taxon>Pezizomycotina</taxon>
        <taxon>Leotiomycetes</taxon>
        <taxon>Helotiales</taxon>
        <taxon>Ploettnerulaceae</taxon>
        <taxon>Rhynchosporium</taxon>
    </lineage>
</organism>
<feature type="region of interest" description="Disordered" evidence="1">
    <location>
        <begin position="261"/>
        <end position="301"/>
    </location>
</feature>
<feature type="compositionally biased region" description="Polar residues" evidence="1">
    <location>
        <begin position="18"/>
        <end position="28"/>
    </location>
</feature>
<feature type="compositionally biased region" description="Low complexity" evidence="1">
    <location>
        <begin position="383"/>
        <end position="402"/>
    </location>
</feature>
<dbReference type="OrthoDB" id="336240at2759"/>
<feature type="compositionally biased region" description="Polar residues" evidence="1">
    <location>
        <begin position="1"/>
        <end position="10"/>
    </location>
</feature>
<reference evidence="3" key="1">
    <citation type="submission" date="2016-03" db="EMBL/GenBank/DDBJ databases">
        <authorList>
            <person name="Guldener U."/>
        </authorList>
    </citation>
    <scope>NUCLEOTIDE SEQUENCE [LARGE SCALE GENOMIC DNA]</scope>
    <source>
        <strain evidence="3">04CH-RAC-A.6.1</strain>
    </source>
</reference>
<dbReference type="EMBL" id="FJUX01000061">
    <property type="protein sequence ID" value="CZT03358.1"/>
    <property type="molecule type" value="Genomic_DNA"/>
</dbReference>
<feature type="region of interest" description="Disordered" evidence="1">
    <location>
        <begin position="1"/>
        <end position="57"/>
    </location>
</feature>
<keyword evidence="3" id="KW-1185">Reference proteome</keyword>
<dbReference type="SUPFAM" id="SSF54928">
    <property type="entry name" value="RNA-binding domain, RBD"/>
    <property type="match status" value="1"/>
</dbReference>
<evidence type="ECO:0000313" key="3">
    <source>
        <dbReference type="Proteomes" id="UP000178912"/>
    </source>
</evidence>
<feature type="compositionally biased region" description="Polar residues" evidence="1">
    <location>
        <begin position="367"/>
        <end position="382"/>
    </location>
</feature>
<dbReference type="AlphaFoldDB" id="A0A1E1KYL4"/>
<dbReference type="InterPro" id="IPR012677">
    <property type="entry name" value="Nucleotide-bd_a/b_plait_sf"/>
</dbReference>
<feature type="compositionally biased region" description="Low complexity" evidence="1">
    <location>
        <begin position="275"/>
        <end position="301"/>
    </location>
</feature>
<gene>
    <name evidence="2" type="ORF">RAG0_10147</name>
</gene>
<dbReference type="GO" id="GO:0003676">
    <property type="term" value="F:nucleic acid binding"/>
    <property type="evidence" value="ECO:0007669"/>
    <property type="project" value="InterPro"/>
</dbReference>
<dbReference type="Proteomes" id="UP000178912">
    <property type="component" value="Unassembled WGS sequence"/>
</dbReference>
<feature type="compositionally biased region" description="Low complexity" evidence="1">
    <location>
        <begin position="29"/>
        <end position="43"/>
    </location>
</feature>